<feature type="region of interest" description="Disordered" evidence="10">
    <location>
        <begin position="282"/>
        <end position="319"/>
    </location>
</feature>
<dbReference type="GO" id="GO:0045944">
    <property type="term" value="P:positive regulation of transcription by RNA polymerase II"/>
    <property type="evidence" value="ECO:0007669"/>
    <property type="project" value="TreeGrafter"/>
</dbReference>
<feature type="domain" description="GATA-type" evidence="11">
    <location>
        <begin position="92"/>
        <end position="145"/>
    </location>
</feature>
<dbReference type="Gene3D" id="3.30.50.10">
    <property type="entry name" value="Erythroid Transcription Factor GATA-1, subunit A"/>
    <property type="match status" value="2"/>
</dbReference>
<dbReference type="Proteomes" id="UP001153954">
    <property type="component" value="Unassembled WGS sequence"/>
</dbReference>
<dbReference type="InterPro" id="IPR039355">
    <property type="entry name" value="Transcription_factor_GATA"/>
</dbReference>
<evidence type="ECO:0000256" key="6">
    <source>
        <dbReference type="ARBA" id="ARBA00023125"/>
    </source>
</evidence>
<dbReference type="GO" id="GO:0000122">
    <property type="term" value="P:negative regulation of transcription by RNA polymerase II"/>
    <property type="evidence" value="ECO:0007669"/>
    <property type="project" value="TreeGrafter"/>
</dbReference>
<sequence>MSRHSERHQICPMLKKIAESTWVCLGHELSHERVAEHARPCAAADSAPRLTGHCQGCECKWDARAAPSGVRMARQRELMVCCACAVEMAELITEVRECVNCGAIHTPLWRRDAIGHYLCNACGLYNKMNGMNRPLKQPRRLMGTKRPGMSCSNCHTTTTSLWRRNAQGETVCNACGLYYKLHNINRPLAMKKDSIQTRKRKPKNSMKAERNISKGLVNAAHAVHGAHNAHNTHNTHTVGSVKIENLIEGGSGVGGANGACSGDARSPVSLGFYMQQHANVKLEDPPPAHAHHAHQPHQAHHAHQSHQAHQPHHAHHSQPFYEDEYRRADPQERHDRSNNGSMGS</sequence>
<evidence type="ECO:0000313" key="12">
    <source>
        <dbReference type="EMBL" id="CAH2099374.1"/>
    </source>
</evidence>
<gene>
    <name evidence="12" type="ORF">EEDITHA_LOCUS14363</name>
</gene>
<evidence type="ECO:0000256" key="1">
    <source>
        <dbReference type="ARBA" id="ARBA00004123"/>
    </source>
</evidence>
<comment type="caution">
    <text evidence="12">The sequence shown here is derived from an EMBL/GenBank/DDBJ whole genome shotgun (WGS) entry which is preliminary data.</text>
</comment>
<dbReference type="PRINTS" id="PR00619">
    <property type="entry name" value="GATAZNFINGER"/>
</dbReference>
<dbReference type="GO" id="GO:0000978">
    <property type="term" value="F:RNA polymerase II cis-regulatory region sequence-specific DNA binding"/>
    <property type="evidence" value="ECO:0007669"/>
    <property type="project" value="TreeGrafter"/>
</dbReference>
<dbReference type="GO" id="GO:0005634">
    <property type="term" value="C:nucleus"/>
    <property type="evidence" value="ECO:0007669"/>
    <property type="project" value="UniProtKB-SubCell"/>
</dbReference>
<dbReference type="PROSITE" id="PS00344">
    <property type="entry name" value="GATA_ZN_FINGER_1"/>
    <property type="match status" value="2"/>
</dbReference>
<dbReference type="Pfam" id="PF00320">
    <property type="entry name" value="GATA"/>
    <property type="match status" value="2"/>
</dbReference>
<evidence type="ECO:0000313" key="13">
    <source>
        <dbReference type="Proteomes" id="UP001153954"/>
    </source>
</evidence>
<feature type="domain" description="GATA-type" evidence="11">
    <location>
        <begin position="145"/>
        <end position="198"/>
    </location>
</feature>
<organism evidence="12 13">
    <name type="scientific">Euphydryas editha</name>
    <name type="common">Edith's checkerspot</name>
    <dbReference type="NCBI Taxonomy" id="104508"/>
    <lineage>
        <taxon>Eukaryota</taxon>
        <taxon>Metazoa</taxon>
        <taxon>Ecdysozoa</taxon>
        <taxon>Arthropoda</taxon>
        <taxon>Hexapoda</taxon>
        <taxon>Insecta</taxon>
        <taxon>Pterygota</taxon>
        <taxon>Neoptera</taxon>
        <taxon>Endopterygota</taxon>
        <taxon>Lepidoptera</taxon>
        <taxon>Glossata</taxon>
        <taxon>Ditrysia</taxon>
        <taxon>Papilionoidea</taxon>
        <taxon>Nymphalidae</taxon>
        <taxon>Nymphalinae</taxon>
        <taxon>Euphydryas</taxon>
    </lineage>
</organism>
<evidence type="ECO:0000256" key="3">
    <source>
        <dbReference type="ARBA" id="ARBA00022771"/>
    </source>
</evidence>
<dbReference type="SUPFAM" id="SSF57716">
    <property type="entry name" value="Glucocorticoid receptor-like (DNA-binding domain)"/>
    <property type="match status" value="2"/>
</dbReference>
<evidence type="ECO:0000256" key="2">
    <source>
        <dbReference type="ARBA" id="ARBA00022723"/>
    </source>
</evidence>
<reference evidence="12" key="1">
    <citation type="submission" date="2022-03" db="EMBL/GenBank/DDBJ databases">
        <authorList>
            <person name="Tunstrom K."/>
        </authorList>
    </citation>
    <scope>NUCLEOTIDE SEQUENCE</scope>
</reference>
<dbReference type="GO" id="GO:0000981">
    <property type="term" value="F:DNA-binding transcription factor activity, RNA polymerase II-specific"/>
    <property type="evidence" value="ECO:0007669"/>
    <property type="project" value="TreeGrafter"/>
</dbReference>
<dbReference type="SMART" id="SM00401">
    <property type="entry name" value="ZnF_GATA"/>
    <property type="match status" value="2"/>
</dbReference>
<keyword evidence="3 9" id="KW-0863">Zinc-finger</keyword>
<comment type="subcellular location">
    <subcellularLocation>
        <location evidence="1">Nucleus</location>
    </subcellularLocation>
</comment>
<evidence type="ECO:0000256" key="7">
    <source>
        <dbReference type="ARBA" id="ARBA00023163"/>
    </source>
</evidence>
<evidence type="ECO:0000256" key="9">
    <source>
        <dbReference type="PROSITE-ProRule" id="PRU00094"/>
    </source>
</evidence>
<dbReference type="AlphaFoldDB" id="A0AAU9UKV4"/>
<keyword evidence="5" id="KW-0805">Transcription regulation</keyword>
<dbReference type="FunFam" id="3.30.50.10:FF:000032">
    <property type="entry name" value="Transcription factor GATA-3"/>
    <property type="match status" value="1"/>
</dbReference>
<evidence type="ECO:0000256" key="5">
    <source>
        <dbReference type="ARBA" id="ARBA00023015"/>
    </source>
</evidence>
<evidence type="ECO:0000256" key="4">
    <source>
        <dbReference type="ARBA" id="ARBA00022833"/>
    </source>
</evidence>
<keyword evidence="6" id="KW-0238">DNA-binding</keyword>
<keyword evidence="13" id="KW-1185">Reference proteome</keyword>
<keyword evidence="2" id="KW-0479">Metal-binding</keyword>
<dbReference type="InterPro" id="IPR013088">
    <property type="entry name" value="Znf_NHR/GATA"/>
</dbReference>
<dbReference type="CDD" id="cd00202">
    <property type="entry name" value="ZnF_GATA"/>
    <property type="match status" value="2"/>
</dbReference>
<dbReference type="PANTHER" id="PTHR10071:SF337">
    <property type="entry name" value="GATA-BINDING FACTOR A"/>
    <property type="match status" value="1"/>
</dbReference>
<keyword evidence="8" id="KW-0539">Nucleus</keyword>
<dbReference type="GO" id="GO:0008270">
    <property type="term" value="F:zinc ion binding"/>
    <property type="evidence" value="ECO:0007669"/>
    <property type="project" value="UniProtKB-KW"/>
</dbReference>
<proteinExistence type="predicted"/>
<evidence type="ECO:0000259" key="11">
    <source>
        <dbReference type="PROSITE" id="PS50114"/>
    </source>
</evidence>
<evidence type="ECO:0000256" key="8">
    <source>
        <dbReference type="ARBA" id="ARBA00023242"/>
    </source>
</evidence>
<dbReference type="GO" id="GO:0045165">
    <property type="term" value="P:cell fate commitment"/>
    <property type="evidence" value="ECO:0007669"/>
    <property type="project" value="TreeGrafter"/>
</dbReference>
<dbReference type="EMBL" id="CAKOGL010000022">
    <property type="protein sequence ID" value="CAH2099374.1"/>
    <property type="molecule type" value="Genomic_DNA"/>
</dbReference>
<keyword evidence="7" id="KW-0804">Transcription</keyword>
<evidence type="ECO:0000256" key="10">
    <source>
        <dbReference type="SAM" id="MobiDB-lite"/>
    </source>
</evidence>
<feature type="compositionally biased region" description="Basic residues" evidence="10">
    <location>
        <begin position="289"/>
        <end position="316"/>
    </location>
</feature>
<name>A0AAU9UKV4_EUPED</name>
<protein>
    <recommendedName>
        <fullName evidence="11">GATA-type domain-containing protein</fullName>
    </recommendedName>
</protein>
<accession>A0AAU9UKV4</accession>
<dbReference type="PROSITE" id="PS50114">
    <property type="entry name" value="GATA_ZN_FINGER_2"/>
    <property type="match status" value="2"/>
</dbReference>
<dbReference type="PANTHER" id="PTHR10071">
    <property type="entry name" value="TRANSCRIPTION FACTOR GATA FAMILY MEMBER"/>
    <property type="match status" value="1"/>
</dbReference>
<dbReference type="InterPro" id="IPR000679">
    <property type="entry name" value="Znf_GATA"/>
</dbReference>
<keyword evidence="4" id="KW-0862">Zinc</keyword>